<evidence type="ECO:0000256" key="5">
    <source>
        <dbReference type="PIRSR" id="PIRSR605493-1"/>
    </source>
</evidence>
<feature type="binding site" evidence="5">
    <location>
        <position position="145"/>
    </location>
    <ligand>
        <name>Mg(2+)</name>
        <dbReference type="ChEBI" id="CHEBI:18420"/>
    </ligand>
</feature>
<reference evidence="6 7" key="1">
    <citation type="submission" date="2018-07" db="EMBL/GenBank/DDBJ databases">
        <authorList>
            <person name="Peeters C."/>
        </authorList>
    </citation>
    <scope>NUCLEOTIDE SEQUENCE [LARGE SCALE GENOMIC DNA]</scope>
    <source>
        <strain evidence="6 7">LMG 3411</strain>
    </source>
</reference>
<dbReference type="EMBL" id="UFQB01000012">
    <property type="protein sequence ID" value="SSW67457.1"/>
    <property type="molecule type" value="Genomic_DNA"/>
</dbReference>
<dbReference type="CDD" id="cd16841">
    <property type="entry name" value="RraA_family"/>
    <property type="match status" value="1"/>
</dbReference>
<dbReference type="RefSeq" id="WP_129528299.1">
    <property type="nucleotide sequence ID" value="NZ_UFQB01000012.1"/>
</dbReference>
<feature type="binding site" evidence="5">
    <location>
        <position position="144"/>
    </location>
    <ligand>
        <name>substrate</name>
    </ligand>
</feature>
<dbReference type="AlphaFoldDB" id="A0A446CHR3"/>
<gene>
    <name evidence="6" type="primary">proA_4</name>
    <name evidence="6" type="ORF">AGI3411_03120</name>
</gene>
<dbReference type="SUPFAM" id="SSF89562">
    <property type="entry name" value="RraA-like"/>
    <property type="match status" value="1"/>
</dbReference>
<keyword evidence="6" id="KW-0456">Lyase</keyword>
<dbReference type="Proteomes" id="UP000289184">
    <property type="component" value="Unassembled WGS sequence"/>
</dbReference>
<evidence type="ECO:0000256" key="1">
    <source>
        <dbReference type="ARBA" id="ARBA00001968"/>
    </source>
</evidence>
<evidence type="ECO:0000313" key="7">
    <source>
        <dbReference type="Proteomes" id="UP000289184"/>
    </source>
</evidence>
<organism evidence="6 7">
    <name type="scientific">Achromobacter agilis</name>
    <dbReference type="NCBI Taxonomy" id="1353888"/>
    <lineage>
        <taxon>Bacteria</taxon>
        <taxon>Pseudomonadati</taxon>
        <taxon>Pseudomonadota</taxon>
        <taxon>Betaproteobacteria</taxon>
        <taxon>Burkholderiales</taxon>
        <taxon>Alcaligenaceae</taxon>
        <taxon>Achromobacter</taxon>
    </lineage>
</organism>
<keyword evidence="5" id="KW-0479">Metal-binding</keyword>
<dbReference type="OrthoDB" id="8969658at2"/>
<comment type="cofactor">
    <cofactor evidence="5">
        <name>Mg(2+)</name>
        <dbReference type="ChEBI" id="CHEBI:18420"/>
    </cofactor>
</comment>
<name>A0A446CHR3_9BURK</name>
<dbReference type="Gene3D" id="3.50.30.40">
    <property type="entry name" value="Ribonuclease E inhibitor RraA/RraA-like"/>
    <property type="match status" value="1"/>
</dbReference>
<keyword evidence="7" id="KW-1185">Reference proteome</keyword>
<proteinExistence type="predicted"/>
<dbReference type="GO" id="GO:0016829">
    <property type="term" value="F:lyase activity"/>
    <property type="evidence" value="ECO:0007669"/>
    <property type="project" value="UniProtKB-KW"/>
</dbReference>
<protein>
    <recommendedName>
        <fullName evidence="2">Putative 4-hydroxy-4-methyl-2-oxoglutarate aldolase</fullName>
    </recommendedName>
    <alternativeName>
        <fullName evidence="3">Regulator of ribonuclease activity homolog</fullName>
    </alternativeName>
    <alternativeName>
        <fullName evidence="4">RraA-like protein</fullName>
    </alternativeName>
</protein>
<dbReference type="GO" id="GO:0046872">
    <property type="term" value="F:metal ion binding"/>
    <property type="evidence" value="ECO:0007669"/>
    <property type="project" value="UniProtKB-KW"/>
</dbReference>
<sequence>MPNKPLTGRVPPEAIRLMALPRLPAGVLRRYAALDDLAGAVSDAMDKLGLYGAVPASVLAPTLPGRRVIGQAVTVRNIEREDTPTAAAQGGVGKMGEHEAYNLAEPGDVAVIQGLPGISNLGGQSASVASRKGCAGAIVDGGHRDPAASRELGFPIWSRGPTPITGKWRLRTVEINGPVRIAGIGVQAGDLVVADEAGVVFVPYAHAEAVLEEAERIHAGDTRQKADIARGVDLATLAATRYK</sequence>
<dbReference type="InterPro" id="IPR036704">
    <property type="entry name" value="RraA/RraA-like_sf"/>
</dbReference>
<comment type="cofactor">
    <cofactor evidence="1">
        <name>a divalent metal cation</name>
        <dbReference type="ChEBI" id="CHEBI:60240"/>
    </cofactor>
</comment>
<dbReference type="PANTHER" id="PTHR33254">
    <property type="entry name" value="4-HYDROXY-4-METHYL-2-OXOGLUTARATE ALDOLASE 3-RELATED"/>
    <property type="match status" value="1"/>
</dbReference>
<evidence type="ECO:0000256" key="2">
    <source>
        <dbReference type="ARBA" id="ARBA00016549"/>
    </source>
</evidence>
<dbReference type="PANTHER" id="PTHR33254:SF4">
    <property type="entry name" value="4-HYDROXY-4-METHYL-2-OXOGLUTARATE ALDOLASE 3-RELATED"/>
    <property type="match status" value="1"/>
</dbReference>
<dbReference type="Pfam" id="PF03737">
    <property type="entry name" value="RraA-like"/>
    <property type="match status" value="1"/>
</dbReference>
<keyword evidence="5" id="KW-0460">Magnesium</keyword>
<evidence type="ECO:0000256" key="3">
    <source>
        <dbReference type="ARBA" id="ARBA00029596"/>
    </source>
</evidence>
<evidence type="ECO:0000313" key="6">
    <source>
        <dbReference type="EMBL" id="SSW67457.1"/>
    </source>
</evidence>
<dbReference type="InterPro" id="IPR005493">
    <property type="entry name" value="RraA/RraA-like"/>
</dbReference>
<evidence type="ECO:0000256" key="4">
    <source>
        <dbReference type="ARBA" id="ARBA00030169"/>
    </source>
</evidence>
<accession>A0A446CHR3</accession>